<accession>A0A173RZX1</accession>
<dbReference type="Proteomes" id="UP000095495">
    <property type="component" value="Unassembled WGS sequence"/>
</dbReference>
<feature type="transmembrane region" description="Helical" evidence="1">
    <location>
        <begin position="86"/>
        <end position="108"/>
    </location>
</feature>
<protein>
    <submittedName>
        <fullName evidence="2">Uncharacterized protein</fullName>
    </submittedName>
</protein>
<dbReference type="EMBL" id="CYXV01000003">
    <property type="protein sequence ID" value="CUM82658.1"/>
    <property type="molecule type" value="Genomic_DNA"/>
</dbReference>
<evidence type="ECO:0000313" key="2">
    <source>
        <dbReference type="EMBL" id="CUM82658.1"/>
    </source>
</evidence>
<feature type="transmembrane region" description="Helical" evidence="1">
    <location>
        <begin position="21"/>
        <end position="41"/>
    </location>
</feature>
<keyword evidence="1" id="KW-0472">Membrane</keyword>
<keyword evidence="1" id="KW-1133">Transmembrane helix</keyword>
<organism evidence="2 3">
    <name type="scientific">Roseburia faecis</name>
    <dbReference type="NCBI Taxonomy" id="301302"/>
    <lineage>
        <taxon>Bacteria</taxon>
        <taxon>Bacillati</taxon>
        <taxon>Bacillota</taxon>
        <taxon>Clostridia</taxon>
        <taxon>Lachnospirales</taxon>
        <taxon>Lachnospiraceae</taxon>
        <taxon>Roseburia</taxon>
    </lineage>
</organism>
<sequence>MKRFIPPSVPFTEKWSIEMKKVLSVVSLIMGIVPFSLLFIWKQEFMRQSPVNYIVIGGIVIVIGAGFVIALYQFKSRHFRDLVTKMALILNSLFLATVVIVGVPNIIFRIMDLLR</sequence>
<proteinExistence type="predicted"/>
<reference evidence="2 3" key="1">
    <citation type="submission" date="2015-09" db="EMBL/GenBank/DDBJ databases">
        <authorList>
            <consortium name="Pathogen Informatics"/>
        </authorList>
    </citation>
    <scope>NUCLEOTIDE SEQUENCE [LARGE SCALE GENOMIC DNA]</scope>
    <source>
        <strain evidence="2 3">2789STDY5608863</strain>
    </source>
</reference>
<evidence type="ECO:0000313" key="3">
    <source>
        <dbReference type="Proteomes" id="UP000095495"/>
    </source>
</evidence>
<evidence type="ECO:0000256" key="1">
    <source>
        <dbReference type="SAM" id="Phobius"/>
    </source>
</evidence>
<keyword evidence="1" id="KW-0812">Transmembrane</keyword>
<name>A0A173RZX1_9FIRM</name>
<feature type="transmembrane region" description="Helical" evidence="1">
    <location>
        <begin position="53"/>
        <end position="74"/>
    </location>
</feature>
<dbReference type="AlphaFoldDB" id="A0A173RZX1"/>
<gene>
    <name evidence="2" type="ORF">ERS852420_00927</name>
</gene>